<dbReference type="Gene3D" id="3.40.190.10">
    <property type="entry name" value="Periplasmic binding protein-like II"/>
    <property type="match status" value="2"/>
</dbReference>
<dbReference type="InterPro" id="IPR050962">
    <property type="entry name" value="Phosphate-bind_PstS"/>
</dbReference>
<dbReference type="InterPro" id="IPR005673">
    <property type="entry name" value="ABC_phos-bd_PstS"/>
</dbReference>
<keyword evidence="3 4" id="KW-0592">Phosphate transport</keyword>
<accession>A0ABM8B994</accession>
<feature type="domain" description="PBP" evidence="6">
    <location>
        <begin position="52"/>
        <end position="359"/>
    </location>
</feature>
<evidence type="ECO:0000256" key="1">
    <source>
        <dbReference type="ARBA" id="ARBA00008725"/>
    </source>
</evidence>
<proteinExistence type="inferred from homology"/>
<evidence type="ECO:0000313" key="8">
    <source>
        <dbReference type="Proteomes" id="UP001321766"/>
    </source>
</evidence>
<dbReference type="PROSITE" id="PS51257">
    <property type="entry name" value="PROKAR_LIPOPROTEIN"/>
    <property type="match status" value="1"/>
</dbReference>
<gene>
    <name evidence="7" type="primary">pstS</name>
    <name evidence="7" type="ORF">KIM372_13680</name>
</gene>
<keyword evidence="5" id="KW-0732">Signal</keyword>
<protein>
    <recommendedName>
        <fullName evidence="4">Phosphate-binding protein</fullName>
    </recommendedName>
</protein>
<sequence>MYKPTFARGAALVTALSLAFGLAACGDNAPATPSGAGAASGSAAAGEQASAPAGSASLNGEFAGSGASSQQSANEAWIADFHAAHPGARISYDPAGSGAGVTALLNGSVIWAGTDEPLNSAQIEQSKAVCARGTAFEVPVYVTPIALAYNLPSAGLNDSGKHLRMDPQTIAAIFQGQITRWNDARLAQLNPGVKLPDLPITVVHRSDKSGTTKSFLKYLKAAAGPAWPYQPGENWPNDLGQGAKGTAGLVMTLTQAEGTIGYADAAQTSGLGTVAVKVGQSYVAANEQGAAKMMDNVKYEPQPEGSLRQLVKVDYQTQQAGAYPVLLVSYDVACQAYQRDSDGSKAAFAKSWLTYVASEAGQKQAAANAGSVPLTPGMREKVMQSLQAIEAS</sequence>
<dbReference type="CDD" id="cd13565">
    <property type="entry name" value="PBP2_PstS"/>
    <property type="match status" value="1"/>
</dbReference>
<comment type="similarity">
    <text evidence="1 4">Belongs to the PstS family.</text>
</comment>
<evidence type="ECO:0000256" key="2">
    <source>
        <dbReference type="ARBA" id="ARBA00022448"/>
    </source>
</evidence>
<reference evidence="7 8" key="1">
    <citation type="journal article" date="2023" name="Microbiol. Spectr.">
        <title>Symbiosis of Carpenter Bees with Uncharacterized Lactic Acid Bacteria Showing NAD Auxotrophy.</title>
        <authorList>
            <person name="Kawasaki S."/>
            <person name="Ozawa K."/>
            <person name="Mori T."/>
            <person name="Yamamoto A."/>
            <person name="Ito M."/>
            <person name="Ohkuma M."/>
            <person name="Sakamoto M."/>
            <person name="Matsutani M."/>
        </authorList>
    </citation>
    <scope>NUCLEOTIDE SEQUENCE [LARGE SCALE GENOMIC DNA]</scope>
    <source>
        <strain evidence="7 8">Kim37-2</strain>
    </source>
</reference>
<dbReference type="InterPro" id="IPR024370">
    <property type="entry name" value="PBP_domain"/>
</dbReference>
<evidence type="ECO:0000256" key="5">
    <source>
        <dbReference type="SAM" id="SignalP"/>
    </source>
</evidence>
<evidence type="ECO:0000313" key="7">
    <source>
        <dbReference type="EMBL" id="BDR53461.1"/>
    </source>
</evidence>
<feature type="signal peptide" evidence="5">
    <location>
        <begin position="1"/>
        <end position="19"/>
    </location>
</feature>
<name>A0ABM8B994_9BIFI</name>
<dbReference type="Proteomes" id="UP001321766">
    <property type="component" value="Chromosome"/>
</dbReference>
<keyword evidence="8" id="KW-1185">Reference proteome</keyword>
<dbReference type="PANTHER" id="PTHR42996:SF1">
    <property type="entry name" value="PHOSPHATE-BINDING PROTEIN PSTS"/>
    <property type="match status" value="1"/>
</dbReference>
<keyword evidence="2 4" id="KW-0813">Transport</keyword>
<dbReference type="Pfam" id="PF12849">
    <property type="entry name" value="PBP_like_2"/>
    <property type="match status" value="1"/>
</dbReference>
<dbReference type="SUPFAM" id="SSF53850">
    <property type="entry name" value="Periplasmic binding protein-like II"/>
    <property type="match status" value="1"/>
</dbReference>
<feature type="chain" id="PRO_5045947612" description="Phosphate-binding protein" evidence="5">
    <location>
        <begin position="20"/>
        <end position="392"/>
    </location>
</feature>
<evidence type="ECO:0000256" key="3">
    <source>
        <dbReference type="ARBA" id="ARBA00022592"/>
    </source>
</evidence>
<dbReference type="PIRSF" id="PIRSF002756">
    <property type="entry name" value="PstS"/>
    <property type="match status" value="1"/>
</dbReference>
<organism evidence="7 8">
    <name type="scientific">Bombiscardovia nodaiensis</name>
    <dbReference type="NCBI Taxonomy" id="2932181"/>
    <lineage>
        <taxon>Bacteria</taxon>
        <taxon>Bacillati</taxon>
        <taxon>Actinomycetota</taxon>
        <taxon>Actinomycetes</taxon>
        <taxon>Bifidobacteriales</taxon>
        <taxon>Bifidobacteriaceae</taxon>
        <taxon>Bombiscardovia</taxon>
    </lineage>
</organism>
<dbReference type="EMBL" id="AP026798">
    <property type="protein sequence ID" value="BDR53461.1"/>
    <property type="molecule type" value="Genomic_DNA"/>
</dbReference>
<evidence type="ECO:0000256" key="4">
    <source>
        <dbReference type="PIRNR" id="PIRNR002756"/>
    </source>
</evidence>
<dbReference type="PANTHER" id="PTHR42996">
    <property type="entry name" value="PHOSPHATE-BINDING PROTEIN PSTS"/>
    <property type="match status" value="1"/>
</dbReference>
<evidence type="ECO:0000259" key="6">
    <source>
        <dbReference type="Pfam" id="PF12849"/>
    </source>
</evidence>